<feature type="domain" description="SCP" evidence="5">
    <location>
        <begin position="179"/>
        <end position="311"/>
    </location>
</feature>
<evidence type="ECO:0000313" key="6">
    <source>
        <dbReference type="EMBL" id="KAK6916278.1"/>
    </source>
</evidence>
<dbReference type="Pfam" id="PF00188">
    <property type="entry name" value="CAP"/>
    <property type="match status" value="2"/>
</dbReference>
<evidence type="ECO:0000256" key="4">
    <source>
        <dbReference type="ARBA" id="ARBA00023157"/>
    </source>
</evidence>
<keyword evidence="7" id="KW-1185">Reference proteome</keyword>
<evidence type="ECO:0000256" key="3">
    <source>
        <dbReference type="ARBA" id="ARBA00022821"/>
    </source>
</evidence>
<sequence>MCDDCSSVILMGRWSLIHTGDFGLGSYPEMTRIFVESRPGLVLVPSSHAQYSPQDYLNARNTAQAQVGVGPIAWNDTIAANAQNYANQKIGDCNLVQSGGPYGENLAEGIRSFSGTDAVNLWVAEKPYYDHNSNSCVAGQCLHYTQVVWHNSVHLGCARVECNNASIIFLISSQFYAQNSPDDYVREHNNARSNVSVPCLQWNDTLAEYAQSYANNRTGDCILRHSNTDYGENLFIGTGRNYTGVDAVDAWVPEEQNYDYSTNTCAQGAVCGHYTQVVWNTTTSIGCARVTCNNGSIFITCNYYPAGNIPGWRPY</sequence>
<dbReference type="InterPro" id="IPR018244">
    <property type="entry name" value="Allrgn_V5/Tpx1_CS"/>
</dbReference>
<keyword evidence="3" id="KW-0611">Plant defense</keyword>
<accession>A0AAN8Z0I6</accession>
<dbReference type="AlphaFoldDB" id="A0AAN8Z0I6"/>
<dbReference type="PROSITE" id="PS01009">
    <property type="entry name" value="CRISP_1"/>
    <property type="match status" value="1"/>
</dbReference>
<dbReference type="EMBL" id="JBAMMX010000024">
    <property type="protein sequence ID" value="KAK6916278.1"/>
    <property type="molecule type" value="Genomic_DNA"/>
</dbReference>
<dbReference type="InterPro" id="IPR001283">
    <property type="entry name" value="CRISP-related"/>
</dbReference>
<proteinExistence type="inferred from homology"/>
<evidence type="ECO:0000259" key="5">
    <source>
        <dbReference type="SMART" id="SM00198"/>
    </source>
</evidence>
<reference evidence="6 7" key="1">
    <citation type="submission" date="2023-12" db="EMBL/GenBank/DDBJ databases">
        <title>A high-quality genome assembly for Dillenia turbinata (Dilleniales).</title>
        <authorList>
            <person name="Chanderbali A."/>
        </authorList>
    </citation>
    <scope>NUCLEOTIDE SEQUENCE [LARGE SCALE GENOMIC DNA]</scope>
    <source>
        <strain evidence="6">LSX21</strain>
        <tissue evidence="6">Leaf</tissue>
    </source>
</reference>
<organism evidence="6 7">
    <name type="scientific">Dillenia turbinata</name>
    <dbReference type="NCBI Taxonomy" id="194707"/>
    <lineage>
        <taxon>Eukaryota</taxon>
        <taxon>Viridiplantae</taxon>
        <taxon>Streptophyta</taxon>
        <taxon>Embryophyta</taxon>
        <taxon>Tracheophyta</taxon>
        <taxon>Spermatophyta</taxon>
        <taxon>Magnoliopsida</taxon>
        <taxon>eudicotyledons</taxon>
        <taxon>Gunneridae</taxon>
        <taxon>Pentapetalae</taxon>
        <taxon>Dilleniales</taxon>
        <taxon>Dilleniaceae</taxon>
        <taxon>Dillenia</taxon>
    </lineage>
</organism>
<comment type="similarity">
    <text evidence="1">Belongs to the CRISP family.</text>
</comment>
<dbReference type="CDD" id="cd05381">
    <property type="entry name" value="CAP_PR-1"/>
    <property type="match status" value="2"/>
</dbReference>
<dbReference type="PROSITE" id="PS01010">
    <property type="entry name" value="CRISP_2"/>
    <property type="match status" value="1"/>
</dbReference>
<dbReference type="Proteomes" id="UP001370490">
    <property type="component" value="Unassembled WGS sequence"/>
</dbReference>
<dbReference type="InterPro" id="IPR014044">
    <property type="entry name" value="CAP_dom"/>
</dbReference>
<evidence type="ECO:0000256" key="2">
    <source>
        <dbReference type="ARBA" id="ARBA00022729"/>
    </source>
</evidence>
<evidence type="ECO:0000256" key="1">
    <source>
        <dbReference type="ARBA" id="ARBA00009923"/>
    </source>
</evidence>
<dbReference type="GO" id="GO:0098542">
    <property type="term" value="P:defense response to other organism"/>
    <property type="evidence" value="ECO:0007669"/>
    <property type="project" value="UniProtKB-ARBA"/>
</dbReference>
<keyword evidence="4" id="KW-1015">Disulfide bond</keyword>
<dbReference type="SMART" id="SM00198">
    <property type="entry name" value="SCP"/>
    <property type="match status" value="2"/>
</dbReference>
<dbReference type="Gene3D" id="3.40.33.10">
    <property type="entry name" value="CAP"/>
    <property type="match status" value="2"/>
</dbReference>
<dbReference type="FunFam" id="3.40.33.10:FF:000006">
    <property type="entry name" value="Putative pathogenesis-related protein 1"/>
    <property type="match status" value="1"/>
</dbReference>
<dbReference type="GO" id="GO:0005576">
    <property type="term" value="C:extracellular region"/>
    <property type="evidence" value="ECO:0007669"/>
    <property type="project" value="InterPro"/>
</dbReference>
<dbReference type="PANTHER" id="PTHR10334">
    <property type="entry name" value="CYSTEINE-RICH SECRETORY PROTEIN-RELATED"/>
    <property type="match status" value="1"/>
</dbReference>
<keyword evidence="2" id="KW-0732">Signal</keyword>
<name>A0AAN8Z0I6_9MAGN</name>
<dbReference type="FunFam" id="3.40.33.10:FF:000004">
    <property type="entry name" value="CAP, cysteine-rich secretory protein, antigen 5"/>
    <property type="match status" value="1"/>
</dbReference>
<dbReference type="PRINTS" id="PR00837">
    <property type="entry name" value="V5TPXLIKE"/>
</dbReference>
<protein>
    <submittedName>
        <fullName evidence="6">CAP domain</fullName>
    </submittedName>
</protein>
<evidence type="ECO:0000313" key="7">
    <source>
        <dbReference type="Proteomes" id="UP001370490"/>
    </source>
</evidence>
<feature type="domain" description="SCP" evidence="5">
    <location>
        <begin position="51"/>
        <end position="178"/>
    </location>
</feature>
<comment type="caution">
    <text evidence="6">The sequence shown here is derived from an EMBL/GenBank/DDBJ whole genome shotgun (WGS) entry which is preliminary data.</text>
</comment>
<gene>
    <name evidence="6" type="ORF">RJ641_019139</name>
</gene>
<dbReference type="InterPro" id="IPR035940">
    <property type="entry name" value="CAP_sf"/>
</dbReference>
<dbReference type="SUPFAM" id="SSF55797">
    <property type="entry name" value="PR-1-like"/>
    <property type="match status" value="2"/>
</dbReference>